<evidence type="ECO:0000256" key="3">
    <source>
        <dbReference type="ARBA" id="ARBA00022692"/>
    </source>
</evidence>
<evidence type="ECO:0000256" key="5">
    <source>
        <dbReference type="ARBA" id="ARBA00023136"/>
    </source>
</evidence>
<protein>
    <submittedName>
        <fullName evidence="7">Sulfotransferase family 2 domain-containing protein</fullName>
    </submittedName>
</protein>
<comment type="subcellular location">
    <subcellularLocation>
        <location evidence="1">Membrane</location>
        <topology evidence="1">Single-pass membrane protein</topology>
    </subcellularLocation>
</comment>
<evidence type="ECO:0000313" key="7">
    <source>
        <dbReference type="EMBL" id="MEV4912471.1"/>
    </source>
</evidence>
<accession>A0ABV3IE58</accession>
<organism evidence="7 8">
    <name type="scientific">Bacillus proteolyticus</name>
    <dbReference type="NCBI Taxonomy" id="2026192"/>
    <lineage>
        <taxon>Bacteria</taxon>
        <taxon>Bacillati</taxon>
        <taxon>Bacillota</taxon>
        <taxon>Bacilli</taxon>
        <taxon>Bacillales</taxon>
        <taxon>Bacillaceae</taxon>
        <taxon>Bacillus</taxon>
        <taxon>Bacillus cereus group</taxon>
    </lineage>
</organism>
<evidence type="ECO:0000256" key="1">
    <source>
        <dbReference type="ARBA" id="ARBA00004167"/>
    </source>
</evidence>
<dbReference type="Proteomes" id="UP001552502">
    <property type="component" value="Unassembled WGS sequence"/>
</dbReference>
<evidence type="ECO:0000313" key="8">
    <source>
        <dbReference type="Proteomes" id="UP001552502"/>
    </source>
</evidence>
<reference evidence="7 8" key="1">
    <citation type="journal article" date="2023" name="Proc. Natl. Acad. Sci. U.S.A.">
        <title>Bacterial tolerance to host-exuded specialized metabolites structures the maize root microbiome.</title>
        <authorList>
            <person name="Thoenen L."/>
            <person name="Giroud C."/>
            <person name="Kreuzer M."/>
            <person name="Waelchli J."/>
            <person name="Gfeller V."/>
            <person name="Deslandes-Herold G."/>
            <person name="Mateo P."/>
            <person name="Robert C.A.M."/>
            <person name="Ahrens C.H."/>
            <person name="Rubio-Somoza I."/>
            <person name="Bruggmann R."/>
            <person name="Erb M."/>
            <person name="Schlaeppi K."/>
        </authorList>
    </citation>
    <scope>NUCLEOTIDE SEQUENCE [LARGE SCALE GENOMIC DNA]</scope>
    <source>
        <strain evidence="7 8">LBA1-1-1.1</strain>
    </source>
</reference>
<dbReference type="RefSeq" id="WP_199638095.1">
    <property type="nucleotide sequence ID" value="NZ_JBEGIE010000044.1"/>
</dbReference>
<dbReference type="SUPFAM" id="SSF52540">
    <property type="entry name" value="P-loop containing nucleoside triphosphate hydrolases"/>
    <property type="match status" value="1"/>
</dbReference>
<dbReference type="InterPro" id="IPR010635">
    <property type="entry name" value="Heparan_SO4-6-sulfoTrfase"/>
</dbReference>
<dbReference type="InterPro" id="IPR027417">
    <property type="entry name" value="P-loop_NTPase"/>
</dbReference>
<dbReference type="InterPro" id="IPR005331">
    <property type="entry name" value="Sulfotransferase"/>
</dbReference>
<gene>
    <name evidence="7" type="ORF">MRBLBA1_003284</name>
</gene>
<comment type="caution">
    <text evidence="7">The sequence shown here is derived from an EMBL/GenBank/DDBJ whole genome shotgun (WGS) entry which is preliminary data.</text>
</comment>
<evidence type="ECO:0000256" key="4">
    <source>
        <dbReference type="ARBA" id="ARBA00022989"/>
    </source>
</evidence>
<keyword evidence="3" id="KW-0812">Transmembrane</keyword>
<dbReference type="Gene3D" id="3.40.50.300">
    <property type="entry name" value="P-loop containing nucleotide triphosphate hydrolases"/>
    <property type="match status" value="1"/>
</dbReference>
<proteinExistence type="predicted"/>
<keyword evidence="5" id="KW-0472">Membrane</keyword>
<keyword evidence="2" id="KW-0808">Transferase</keyword>
<keyword evidence="4" id="KW-1133">Transmembrane helix</keyword>
<evidence type="ECO:0000256" key="2">
    <source>
        <dbReference type="ARBA" id="ARBA00022679"/>
    </source>
</evidence>
<name>A0ABV3IE58_9BACI</name>
<dbReference type="Pfam" id="PF03567">
    <property type="entry name" value="Sulfotransfer_2"/>
    <property type="match status" value="1"/>
</dbReference>
<sequence length="251" mass="29401">MTSNNELIIFIHIAKTGGTTLRDILDTQYGAHSLFMYAHKTIGPLNNKEQIINMLKDHIYSAKAISGHYSFGMKYDEIEGQLLSQINHSRNITYISMLRKPVDRIFSQYHHYKRNNWINSELTFEQFIKHKLYVCNHQTLCLSGTDIPDLNIAKKNIIDHFVLVGITDMYKESLFLLKNHFNWKDLKYNKLNSFIAPSIIKLIPNELIIQINNDNNLDLELYEFAKDLLNEKIKSLSESQRNELHHFSPFI</sequence>
<dbReference type="PANTHER" id="PTHR12812">
    <property type="entry name" value="HEPARAN SULFATE 6-O-SULFOTRANSFERASE 3"/>
    <property type="match status" value="1"/>
</dbReference>
<keyword evidence="6" id="KW-0325">Glycoprotein</keyword>
<dbReference type="EMBL" id="JBEGIE010000044">
    <property type="protein sequence ID" value="MEV4912471.1"/>
    <property type="molecule type" value="Genomic_DNA"/>
</dbReference>
<dbReference type="PANTHER" id="PTHR12812:SF0">
    <property type="entry name" value="HEPARAN-SULFATE 6-O-SULFOTRANSFERASE"/>
    <property type="match status" value="1"/>
</dbReference>
<evidence type="ECO:0000256" key="6">
    <source>
        <dbReference type="ARBA" id="ARBA00023180"/>
    </source>
</evidence>
<keyword evidence="8" id="KW-1185">Reference proteome</keyword>